<dbReference type="EMBL" id="CACVKT020008119">
    <property type="protein sequence ID" value="CAC5413020.1"/>
    <property type="molecule type" value="Genomic_DNA"/>
</dbReference>
<evidence type="ECO:0000256" key="2">
    <source>
        <dbReference type="ARBA" id="ARBA00006875"/>
    </source>
</evidence>
<dbReference type="Pfam" id="PF05914">
    <property type="entry name" value="RIB43A"/>
    <property type="match status" value="1"/>
</dbReference>
<sequence length="379" mass="45132">MYKLDLPVDYKEAAAIERRRLMEEQRKSRIFNSKCRTIGVDLQAIEQQVRDKKEQEDYERKRSEAFAADAVRNDKISQMLEKRQEQDVRALNQALNDFRSLHQQPDGRREFDLYDPDYLKKDKPGRVSDDDPRCGISSIQKFEGEDLNNKARTKFQQEQLREWSTQQANEKEQAKRNQDEADRLYQLKMRELDQRGMELEKAEDDCKRAINMATTDYNNALARERNERERLKKQQEFDDNMTEIANHIFGDTLTENPAVAQSAFGPHRVIPDRWKGMSPQQLEAIRKEQEKQRLEKQRRDQEDKLREIEHARQANANARAGMLLEREMDRKHKDINREMADENRRLGLEQESHKQYLEKEVYTNPPTASYFMQFNTSTR</sequence>
<organism evidence="11 12">
    <name type="scientific">Mytilus coruscus</name>
    <name type="common">Sea mussel</name>
    <dbReference type="NCBI Taxonomy" id="42192"/>
    <lineage>
        <taxon>Eukaryota</taxon>
        <taxon>Metazoa</taxon>
        <taxon>Spiralia</taxon>
        <taxon>Lophotrochozoa</taxon>
        <taxon>Mollusca</taxon>
        <taxon>Bivalvia</taxon>
        <taxon>Autobranchia</taxon>
        <taxon>Pteriomorphia</taxon>
        <taxon>Mytilida</taxon>
        <taxon>Mytiloidea</taxon>
        <taxon>Mytilidae</taxon>
        <taxon>Mytilinae</taxon>
        <taxon>Mytilus</taxon>
    </lineage>
</organism>
<dbReference type="AlphaFoldDB" id="A0A6J8DY17"/>
<name>A0A6J8DY17_MYTCO</name>
<comment type="similarity">
    <text evidence="2">Belongs to the RIB43A family.</text>
</comment>
<evidence type="ECO:0000256" key="8">
    <source>
        <dbReference type="ARBA" id="ARBA00023273"/>
    </source>
</evidence>
<keyword evidence="6" id="KW-0969">Cilium</keyword>
<evidence type="ECO:0000256" key="9">
    <source>
        <dbReference type="ARBA" id="ARBA00046435"/>
    </source>
</evidence>
<keyword evidence="4" id="KW-0282">Flagellum</keyword>
<keyword evidence="7" id="KW-0206">Cytoskeleton</keyword>
<reference evidence="11 12" key="1">
    <citation type="submission" date="2020-06" db="EMBL/GenBank/DDBJ databases">
        <authorList>
            <person name="Li R."/>
            <person name="Bekaert M."/>
        </authorList>
    </citation>
    <scope>NUCLEOTIDE SEQUENCE [LARGE SCALE GENOMIC DNA]</scope>
    <source>
        <strain evidence="12">wild</strain>
    </source>
</reference>
<dbReference type="Proteomes" id="UP000507470">
    <property type="component" value="Unassembled WGS sequence"/>
</dbReference>
<feature type="compositionally biased region" description="Basic and acidic residues" evidence="10">
    <location>
        <begin position="169"/>
        <end position="181"/>
    </location>
</feature>
<comment type="subunit">
    <text evidence="9">Microtubule inner protein component of sperm flagellar doublet microtubules.</text>
</comment>
<feature type="region of interest" description="Disordered" evidence="10">
    <location>
        <begin position="341"/>
        <end position="361"/>
    </location>
</feature>
<keyword evidence="3" id="KW-0963">Cytoplasm</keyword>
<proteinExistence type="inferred from homology"/>
<dbReference type="PANTHER" id="PTHR14517:SF6">
    <property type="entry name" value="RE41410P"/>
    <property type="match status" value="1"/>
</dbReference>
<evidence type="ECO:0000256" key="6">
    <source>
        <dbReference type="ARBA" id="ARBA00023069"/>
    </source>
</evidence>
<evidence type="ECO:0000256" key="4">
    <source>
        <dbReference type="ARBA" id="ARBA00022846"/>
    </source>
</evidence>
<evidence type="ECO:0000256" key="10">
    <source>
        <dbReference type="SAM" id="MobiDB-lite"/>
    </source>
</evidence>
<keyword evidence="12" id="KW-1185">Reference proteome</keyword>
<feature type="region of interest" description="Disordered" evidence="10">
    <location>
        <begin position="99"/>
        <end position="132"/>
    </location>
</feature>
<dbReference type="OrthoDB" id="429119at2759"/>
<evidence type="ECO:0000313" key="12">
    <source>
        <dbReference type="Proteomes" id="UP000507470"/>
    </source>
</evidence>
<dbReference type="InterPro" id="IPR008805">
    <property type="entry name" value="RIB43A"/>
</dbReference>
<evidence type="ECO:0000256" key="7">
    <source>
        <dbReference type="ARBA" id="ARBA00023212"/>
    </source>
</evidence>
<dbReference type="PANTHER" id="PTHR14517">
    <property type="entry name" value="RIB43A-RELATED"/>
    <property type="match status" value="1"/>
</dbReference>
<comment type="subcellular location">
    <subcellularLocation>
        <location evidence="1">Cytoplasm</location>
        <location evidence="1">Cytoskeleton</location>
        <location evidence="1">Flagellum axoneme</location>
    </subcellularLocation>
</comment>
<feature type="region of interest" description="Disordered" evidence="10">
    <location>
        <begin position="162"/>
        <end position="181"/>
    </location>
</feature>
<keyword evidence="5" id="KW-0175">Coiled coil</keyword>
<evidence type="ECO:0000256" key="3">
    <source>
        <dbReference type="ARBA" id="ARBA00022490"/>
    </source>
</evidence>
<keyword evidence="8" id="KW-0966">Cell projection</keyword>
<evidence type="ECO:0000256" key="5">
    <source>
        <dbReference type="ARBA" id="ARBA00023054"/>
    </source>
</evidence>
<gene>
    <name evidence="11" type="ORF">MCOR_45969</name>
</gene>
<evidence type="ECO:0000256" key="1">
    <source>
        <dbReference type="ARBA" id="ARBA00004611"/>
    </source>
</evidence>
<accession>A0A6J8DY17</accession>
<feature type="compositionally biased region" description="Basic and acidic residues" evidence="10">
    <location>
        <begin position="105"/>
        <end position="132"/>
    </location>
</feature>
<protein>
    <submittedName>
        <fullName evidence="11">RIB43A-like with coiled-coils protein 2</fullName>
    </submittedName>
</protein>
<evidence type="ECO:0000313" key="11">
    <source>
        <dbReference type="EMBL" id="CAC5413020.1"/>
    </source>
</evidence>